<dbReference type="Pfam" id="PF01613">
    <property type="entry name" value="Flavin_Reduct"/>
    <property type="match status" value="1"/>
</dbReference>
<dbReference type="KEGG" id="abas:ACPOL_4829"/>
<evidence type="ECO:0000256" key="1">
    <source>
        <dbReference type="ARBA" id="ARBA00001917"/>
    </source>
</evidence>
<protein>
    <recommendedName>
        <fullName evidence="4">Flavin reductase like domain-containing protein</fullName>
    </recommendedName>
</protein>
<sequence>MNSVVDQTVAPLGECGTISGGAGLPNPRTQGCCGSLRRAPEASPCSKLIKLGRKKRISQSVRLPQTQYMNIPVEPSILYFGAPVVLISTLNEDATLNVAPMSSAWWLGWNCMLGLGATGHTAHNLQREKECVLNLPSVAQVEAVNRLARTTGSKPVPPHKVAMGYRHEKDKIGIANLSTEPSALVRPDRLAECPVQLEAVLETSRPFGSRPDKDTTAIAFEVRVVRAHVNPSILLDGHENRVDPNKWRPLMMSFCRFYGLGEEVFPSTLAEIPESFYRPVAHMAR</sequence>
<dbReference type="PANTHER" id="PTHR43567">
    <property type="entry name" value="FLAVOREDOXIN-RELATED-RELATED"/>
    <property type="match status" value="1"/>
</dbReference>
<comment type="similarity">
    <text evidence="3">Belongs to the flavoredoxin family.</text>
</comment>
<dbReference type="PANTHER" id="PTHR43567:SF1">
    <property type="entry name" value="FLAVOREDOXIN"/>
    <property type="match status" value="1"/>
</dbReference>
<keyword evidence="6" id="KW-1185">Reference proteome</keyword>
<dbReference type="GO" id="GO:0010181">
    <property type="term" value="F:FMN binding"/>
    <property type="evidence" value="ECO:0007669"/>
    <property type="project" value="InterPro"/>
</dbReference>
<evidence type="ECO:0000313" key="6">
    <source>
        <dbReference type="Proteomes" id="UP000253606"/>
    </source>
</evidence>
<dbReference type="RefSeq" id="WP_236656948.1">
    <property type="nucleotide sequence ID" value="NZ_CP030840.1"/>
</dbReference>
<accession>A0A2Z5G4U1</accession>
<dbReference type="GO" id="GO:0016646">
    <property type="term" value="F:oxidoreductase activity, acting on the CH-NH group of donors, NAD or NADP as acceptor"/>
    <property type="evidence" value="ECO:0007669"/>
    <property type="project" value="UniProtKB-ARBA"/>
</dbReference>
<name>A0A2Z5G4U1_9BACT</name>
<feature type="domain" description="Flavin reductase like" evidence="4">
    <location>
        <begin position="80"/>
        <end position="232"/>
    </location>
</feature>
<dbReference type="Gene3D" id="2.30.110.10">
    <property type="entry name" value="Electron Transport, Fmn-binding Protein, Chain A"/>
    <property type="match status" value="1"/>
</dbReference>
<proteinExistence type="inferred from homology"/>
<evidence type="ECO:0000313" key="5">
    <source>
        <dbReference type="EMBL" id="AXC14091.1"/>
    </source>
</evidence>
<organism evidence="5 6">
    <name type="scientific">Acidisarcina polymorpha</name>
    <dbReference type="NCBI Taxonomy" id="2211140"/>
    <lineage>
        <taxon>Bacteria</taxon>
        <taxon>Pseudomonadati</taxon>
        <taxon>Acidobacteriota</taxon>
        <taxon>Terriglobia</taxon>
        <taxon>Terriglobales</taxon>
        <taxon>Acidobacteriaceae</taxon>
        <taxon>Acidisarcina</taxon>
    </lineage>
</organism>
<evidence type="ECO:0000259" key="4">
    <source>
        <dbReference type="Pfam" id="PF01613"/>
    </source>
</evidence>
<dbReference type="EMBL" id="CP030840">
    <property type="protein sequence ID" value="AXC14091.1"/>
    <property type="molecule type" value="Genomic_DNA"/>
</dbReference>
<comment type="cofactor">
    <cofactor evidence="1">
        <name>FMN</name>
        <dbReference type="ChEBI" id="CHEBI:58210"/>
    </cofactor>
</comment>
<reference evidence="5 6" key="1">
    <citation type="journal article" date="2018" name="Front. Microbiol.">
        <title>Hydrolytic Capabilities as a Key to Environmental Success: Chitinolytic and Cellulolytic Acidobacteria From Acidic Sub-arctic Soils and Boreal Peatlands.</title>
        <authorList>
            <person name="Belova S.E."/>
            <person name="Ravin N.V."/>
            <person name="Pankratov T.A."/>
            <person name="Rakitin A.L."/>
            <person name="Ivanova A.A."/>
            <person name="Beletsky A.V."/>
            <person name="Mardanov A.V."/>
            <person name="Sinninghe Damste J.S."/>
            <person name="Dedysh S.N."/>
        </authorList>
    </citation>
    <scope>NUCLEOTIDE SEQUENCE [LARGE SCALE GENOMIC DNA]</scope>
    <source>
        <strain evidence="5 6">SBC82</strain>
    </source>
</reference>
<dbReference type="SUPFAM" id="SSF50475">
    <property type="entry name" value="FMN-binding split barrel"/>
    <property type="match status" value="1"/>
</dbReference>
<dbReference type="Proteomes" id="UP000253606">
    <property type="component" value="Chromosome"/>
</dbReference>
<evidence type="ECO:0000256" key="3">
    <source>
        <dbReference type="ARBA" id="ARBA00038054"/>
    </source>
</evidence>
<dbReference type="InterPro" id="IPR012349">
    <property type="entry name" value="Split_barrel_FMN-bd"/>
</dbReference>
<keyword evidence="2" id="KW-0285">Flavoprotein</keyword>
<evidence type="ECO:0000256" key="2">
    <source>
        <dbReference type="ARBA" id="ARBA00022630"/>
    </source>
</evidence>
<gene>
    <name evidence="5" type="ORF">ACPOL_4829</name>
</gene>
<dbReference type="AlphaFoldDB" id="A0A2Z5G4U1"/>
<dbReference type="InterPro" id="IPR052174">
    <property type="entry name" value="Flavoredoxin"/>
</dbReference>
<dbReference type="InterPro" id="IPR002563">
    <property type="entry name" value="Flavin_Rdtase-like_dom"/>
</dbReference>